<dbReference type="Pfam" id="PF04085">
    <property type="entry name" value="MreC"/>
    <property type="match status" value="1"/>
</dbReference>
<organism evidence="7 8">
    <name type="scientific">Fuerstiella marisgermanici</name>
    <dbReference type="NCBI Taxonomy" id="1891926"/>
    <lineage>
        <taxon>Bacteria</taxon>
        <taxon>Pseudomonadati</taxon>
        <taxon>Planctomycetota</taxon>
        <taxon>Planctomycetia</taxon>
        <taxon>Planctomycetales</taxon>
        <taxon>Planctomycetaceae</taxon>
        <taxon>Fuerstiella</taxon>
    </lineage>
</organism>
<dbReference type="PANTHER" id="PTHR34138">
    <property type="entry name" value="CELL SHAPE-DETERMINING PROTEIN MREC"/>
    <property type="match status" value="1"/>
</dbReference>
<accession>A0A1P8WNX8</accession>
<keyword evidence="8" id="KW-1185">Reference proteome</keyword>
<proteinExistence type="inferred from homology"/>
<dbReference type="KEGG" id="fmr:Fuma_05417"/>
<evidence type="ECO:0000256" key="1">
    <source>
        <dbReference type="ARBA" id="ARBA00009369"/>
    </source>
</evidence>
<protein>
    <recommendedName>
        <fullName evidence="2">Cell shape-determining protein MreC</fullName>
    </recommendedName>
    <alternativeName>
        <fullName evidence="4">Cell shape protein MreC</fullName>
    </alternativeName>
</protein>
<dbReference type="STRING" id="1891926.Fuma_05417"/>
<evidence type="ECO:0000313" key="7">
    <source>
        <dbReference type="EMBL" id="APZ95755.1"/>
    </source>
</evidence>
<evidence type="ECO:0000313" key="8">
    <source>
        <dbReference type="Proteomes" id="UP000187735"/>
    </source>
</evidence>
<dbReference type="InterPro" id="IPR042177">
    <property type="entry name" value="Cell/Rod_1"/>
</dbReference>
<keyword evidence="3" id="KW-0133">Cell shape</keyword>
<evidence type="ECO:0000259" key="6">
    <source>
        <dbReference type="Pfam" id="PF04085"/>
    </source>
</evidence>
<evidence type="ECO:0000256" key="3">
    <source>
        <dbReference type="ARBA" id="ARBA00022960"/>
    </source>
</evidence>
<dbReference type="PANTHER" id="PTHR34138:SF1">
    <property type="entry name" value="CELL SHAPE-DETERMINING PROTEIN MREC"/>
    <property type="match status" value="1"/>
</dbReference>
<comment type="similarity">
    <text evidence="1">Belongs to the MreC family.</text>
</comment>
<dbReference type="Gene3D" id="2.40.10.340">
    <property type="entry name" value="Rod shape-determining protein MreC, domain 1"/>
    <property type="match status" value="1"/>
</dbReference>
<gene>
    <name evidence="7" type="ORF">Fuma_05417</name>
</gene>
<name>A0A1P8WNX8_9PLAN</name>
<dbReference type="InterPro" id="IPR042175">
    <property type="entry name" value="Cell/Rod_MreC_2"/>
</dbReference>
<sequence>MLLLTVAVYVADPRGSLTTARMKLHNVLSPGRLVVAAISHKSNQGGDATPAENSLSGAAALQNALLENELQRRQLVIENARLRNELRTARSQTGAQTIVGRSLVNFVTTRAKVLSRTGTPSRLREMFLEAGQQAGLKRSDVIVEGHGMLVDQGSGSGVQEDQPVISGLAVVGRVASVSRWVSVVQPVTDDEFSAAVQLVQQGSQTSNYAARGMLEGSGDGFCRIVGVPYTAAVAIGDEVFSADIDGIQGPRLYFGKVVKAEFSAGGEWSISVQPAFHRDGLNEVLVVQAKLNSSVKAKQ</sequence>
<reference evidence="7 8" key="1">
    <citation type="journal article" date="2016" name="Front. Microbiol.">
        <title>Fuerstia marisgermanicae gen. nov., sp. nov., an Unusual Member of the Phylum Planctomycetes from the German Wadden Sea.</title>
        <authorList>
            <person name="Kohn T."/>
            <person name="Heuer A."/>
            <person name="Jogler M."/>
            <person name="Vollmers J."/>
            <person name="Boedeker C."/>
            <person name="Bunk B."/>
            <person name="Rast P."/>
            <person name="Borchert D."/>
            <person name="Glockner I."/>
            <person name="Freese H.M."/>
            <person name="Klenk H.P."/>
            <person name="Overmann J."/>
            <person name="Kaster A.K."/>
            <person name="Rohde M."/>
            <person name="Wiegand S."/>
            <person name="Jogler C."/>
        </authorList>
    </citation>
    <scope>NUCLEOTIDE SEQUENCE [LARGE SCALE GENOMIC DNA]</scope>
    <source>
        <strain evidence="7 8">NH11</strain>
    </source>
</reference>
<feature type="domain" description="Rod shape-determining protein MreC beta-barrel core" evidence="6">
    <location>
        <begin position="147"/>
        <end position="288"/>
    </location>
</feature>
<dbReference type="Proteomes" id="UP000187735">
    <property type="component" value="Chromosome"/>
</dbReference>
<dbReference type="GO" id="GO:0008360">
    <property type="term" value="P:regulation of cell shape"/>
    <property type="evidence" value="ECO:0007669"/>
    <property type="project" value="UniProtKB-KW"/>
</dbReference>
<dbReference type="AlphaFoldDB" id="A0A1P8WNX8"/>
<feature type="coiled-coil region" evidence="5">
    <location>
        <begin position="63"/>
        <end position="92"/>
    </location>
</feature>
<keyword evidence="5" id="KW-0175">Coiled coil</keyword>
<evidence type="ECO:0000256" key="4">
    <source>
        <dbReference type="ARBA" id="ARBA00032089"/>
    </source>
</evidence>
<dbReference type="InterPro" id="IPR007221">
    <property type="entry name" value="MreC"/>
</dbReference>
<dbReference type="GO" id="GO:0005886">
    <property type="term" value="C:plasma membrane"/>
    <property type="evidence" value="ECO:0007669"/>
    <property type="project" value="TreeGrafter"/>
</dbReference>
<dbReference type="InterPro" id="IPR055342">
    <property type="entry name" value="MreC_beta-barrel_core"/>
</dbReference>
<evidence type="ECO:0000256" key="5">
    <source>
        <dbReference type="SAM" id="Coils"/>
    </source>
</evidence>
<dbReference type="Gene3D" id="2.40.10.350">
    <property type="entry name" value="Rod shape-determining protein MreC, domain 2"/>
    <property type="match status" value="1"/>
</dbReference>
<dbReference type="EMBL" id="CP017641">
    <property type="protein sequence ID" value="APZ95755.1"/>
    <property type="molecule type" value="Genomic_DNA"/>
</dbReference>
<evidence type="ECO:0000256" key="2">
    <source>
        <dbReference type="ARBA" id="ARBA00013855"/>
    </source>
</evidence>